<organism evidence="3 4">
    <name type="scientific">Durusdinium trenchii</name>
    <dbReference type="NCBI Taxonomy" id="1381693"/>
    <lineage>
        <taxon>Eukaryota</taxon>
        <taxon>Sar</taxon>
        <taxon>Alveolata</taxon>
        <taxon>Dinophyceae</taxon>
        <taxon>Suessiales</taxon>
        <taxon>Symbiodiniaceae</taxon>
        <taxon>Durusdinium</taxon>
    </lineage>
</organism>
<reference evidence="3 4" key="1">
    <citation type="submission" date="2024-02" db="EMBL/GenBank/DDBJ databases">
        <authorList>
            <person name="Chen Y."/>
            <person name="Shah S."/>
            <person name="Dougan E. K."/>
            <person name="Thang M."/>
            <person name="Chan C."/>
        </authorList>
    </citation>
    <scope>NUCLEOTIDE SEQUENCE [LARGE SCALE GENOMIC DNA]</scope>
</reference>
<evidence type="ECO:0000313" key="3">
    <source>
        <dbReference type="EMBL" id="CAK9087126.1"/>
    </source>
</evidence>
<sequence length="228" mass="25940">MAGEPQDDSPSWVDELEAESHFLKARLAECEEDLLAGFGFADDASKRKGLVALMELGVTQVERWDSERLRRAAQARLQSNRKRGGGPGAEEGDEGRASLEKLSEYFQSADLAVTEQLGKATARLTAVTRQEELLRAELAAAQERRATHEESAREEQLRHDSIINDQVQEIKLELYQLDHEAAELKRQSSQKFQRHAAGKKLLQRIFKFMLPSGFAREILWRWRFLLPP</sequence>
<dbReference type="Proteomes" id="UP001642464">
    <property type="component" value="Unassembled WGS sequence"/>
</dbReference>
<name>A0ABP0QJ05_9DINO</name>
<dbReference type="EMBL" id="CAXAMM010039540">
    <property type="protein sequence ID" value="CAK9087126.1"/>
    <property type="molecule type" value="Genomic_DNA"/>
</dbReference>
<proteinExistence type="predicted"/>
<keyword evidence="1" id="KW-0175">Coiled coil</keyword>
<protein>
    <submittedName>
        <fullName evidence="3">Uncharacterized protein</fullName>
    </submittedName>
</protein>
<evidence type="ECO:0000313" key="4">
    <source>
        <dbReference type="Proteomes" id="UP001642464"/>
    </source>
</evidence>
<keyword evidence="4" id="KW-1185">Reference proteome</keyword>
<accession>A0ABP0QJ05</accession>
<feature type="region of interest" description="Disordered" evidence="2">
    <location>
        <begin position="76"/>
        <end position="96"/>
    </location>
</feature>
<feature type="coiled-coil region" evidence="1">
    <location>
        <begin position="124"/>
        <end position="187"/>
    </location>
</feature>
<gene>
    <name evidence="3" type="ORF">SCF082_LOCUS41187</name>
</gene>
<comment type="caution">
    <text evidence="3">The sequence shown here is derived from an EMBL/GenBank/DDBJ whole genome shotgun (WGS) entry which is preliminary data.</text>
</comment>
<evidence type="ECO:0000256" key="2">
    <source>
        <dbReference type="SAM" id="MobiDB-lite"/>
    </source>
</evidence>
<evidence type="ECO:0000256" key="1">
    <source>
        <dbReference type="SAM" id="Coils"/>
    </source>
</evidence>